<dbReference type="OrthoDB" id="676465at2"/>
<accession>A0A4R6IEM2</accession>
<proteinExistence type="predicted"/>
<protein>
    <submittedName>
        <fullName evidence="1">Uncharacterized protein</fullName>
    </submittedName>
</protein>
<keyword evidence="2" id="KW-1185">Reference proteome</keyword>
<reference evidence="1 2" key="1">
    <citation type="submission" date="2019-03" db="EMBL/GenBank/DDBJ databases">
        <title>Genomic Encyclopedia of Archaeal and Bacterial Type Strains, Phase II (KMG-II): from individual species to whole genera.</title>
        <authorList>
            <person name="Goeker M."/>
        </authorList>
    </citation>
    <scope>NUCLEOTIDE SEQUENCE [LARGE SCALE GENOMIC DNA]</scope>
    <source>
        <strain evidence="1 2">DSM 19034</strain>
    </source>
</reference>
<dbReference type="RefSeq" id="WP_133559192.1">
    <property type="nucleotide sequence ID" value="NZ_SNWM01000007.1"/>
</dbReference>
<comment type="caution">
    <text evidence="1">The sequence shown here is derived from an EMBL/GenBank/DDBJ whole genome shotgun (WGS) entry which is preliminary data.</text>
</comment>
<organism evidence="1 2">
    <name type="scientific">Pedobacter duraquae</name>
    <dbReference type="NCBI Taxonomy" id="425511"/>
    <lineage>
        <taxon>Bacteria</taxon>
        <taxon>Pseudomonadati</taxon>
        <taxon>Bacteroidota</taxon>
        <taxon>Sphingobacteriia</taxon>
        <taxon>Sphingobacteriales</taxon>
        <taxon>Sphingobacteriaceae</taxon>
        <taxon>Pedobacter</taxon>
    </lineage>
</organism>
<evidence type="ECO:0000313" key="2">
    <source>
        <dbReference type="Proteomes" id="UP000295499"/>
    </source>
</evidence>
<name>A0A4R6IEM2_9SPHI</name>
<dbReference type="AlphaFoldDB" id="A0A4R6IEM2"/>
<dbReference type="EMBL" id="SNWM01000007">
    <property type="protein sequence ID" value="TDO19365.1"/>
    <property type="molecule type" value="Genomic_DNA"/>
</dbReference>
<gene>
    <name evidence="1" type="ORF">CLV32_4605</name>
</gene>
<dbReference type="Proteomes" id="UP000295499">
    <property type="component" value="Unassembled WGS sequence"/>
</dbReference>
<sequence>MDPFEIFVEIGDLEHTFIVFENLGNESFEVFDGDALVGFFSSVSDEDYGIRWETTSSIPESLTKKIGEAIEKHFL</sequence>
<evidence type="ECO:0000313" key="1">
    <source>
        <dbReference type="EMBL" id="TDO19365.1"/>
    </source>
</evidence>